<dbReference type="VEuPathDB" id="FungiDB:DFL_007769"/>
<name>A0A436ZX15_ARTFL</name>
<dbReference type="RefSeq" id="XP_067488926.1">
    <property type="nucleotide sequence ID" value="XM_067637405.1"/>
</dbReference>
<dbReference type="Proteomes" id="UP000283090">
    <property type="component" value="Unassembled WGS sequence"/>
</dbReference>
<keyword evidence="3" id="KW-1185">Reference proteome</keyword>
<dbReference type="AlphaFoldDB" id="A0A436ZX15"/>
<reference evidence="2 3" key="1">
    <citation type="submission" date="2019-01" db="EMBL/GenBank/DDBJ databases">
        <title>Intercellular communication is required for trap formation in the nematode-trapping fungus Duddingtonia flagrans.</title>
        <authorList>
            <person name="Youssar L."/>
            <person name="Wernet V."/>
            <person name="Hensel N."/>
            <person name="Hildebrandt H.-G."/>
            <person name="Fischer R."/>
        </authorList>
    </citation>
    <scope>NUCLEOTIDE SEQUENCE [LARGE SCALE GENOMIC DNA]</scope>
    <source>
        <strain evidence="2 3">CBS H-5679</strain>
    </source>
</reference>
<keyword evidence="1" id="KW-0732">Signal</keyword>
<proteinExistence type="predicted"/>
<dbReference type="GeneID" id="93590080"/>
<feature type="chain" id="PRO_5019000517" evidence="1">
    <location>
        <begin position="20"/>
        <end position="76"/>
    </location>
</feature>
<evidence type="ECO:0000256" key="1">
    <source>
        <dbReference type="SAM" id="SignalP"/>
    </source>
</evidence>
<accession>A0A436ZX15</accession>
<protein>
    <submittedName>
        <fullName evidence="2">Uncharacterized protein</fullName>
    </submittedName>
</protein>
<dbReference type="EMBL" id="SAEB01000009">
    <property type="protein sequence ID" value="RVD83382.1"/>
    <property type="molecule type" value="Genomic_DNA"/>
</dbReference>
<gene>
    <name evidence="2" type="ORF">DFL_007769</name>
</gene>
<feature type="signal peptide" evidence="1">
    <location>
        <begin position="1"/>
        <end position="19"/>
    </location>
</feature>
<evidence type="ECO:0000313" key="3">
    <source>
        <dbReference type="Proteomes" id="UP000283090"/>
    </source>
</evidence>
<organism evidence="2 3">
    <name type="scientific">Arthrobotrys flagrans</name>
    <name type="common">Nematode-trapping fungus</name>
    <name type="synonym">Trichothecium flagrans</name>
    <dbReference type="NCBI Taxonomy" id="97331"/>
    <lineage>
        <taxon>Eukaryota</taxon>
        <taxon>Fungi</taxon>
        <taxon>Dikarya</taxon>
        <taxon>Ascomycota</taxon>
        <taxon>Pezizomycotina</taxon>
        <taxon>Orbiliomycetes</taxon>
        <taxon>Orbiliales</taxon>
        <taxon>Orbiliaceae</taxon>
        <taxon>Arthrobotrys</taxon>
    </lineage>
</organism>
<evidence type="ECO:0000313" key="2">
    <source>
        <dbReference type="EMBL" id="RVD83382.1"/>
    </source>
</evidence>
<comment type="caution">
    <text evidence="2">The sequence shown here is derived from an EMBL/GenBank/DDBJ whole genome shotgun (WGS) entry which is preliminary data.</text>
</comment>
<sequence>MQLTQVLAFGVAFLGLAMAAPAPVAEPVAAPAPYAEPAPVPGGLLQEEEEALEGVNGPPTVIFRRLLGPPFRLTGW</sequence>